<accession>A0ABV7GPU5</accession>
<sequence>MTKPKLLLHPGSSQGGSTWIQNLCGRNPEILAQQHFHYLHDFRKLPFDALGSDDPAPFHAALDSFLDRDAPEGSTETVFLSNENALGDPMHAGGLFAMAPAMARDMLPLFDRFDAAQVIYVWRPLDRFLLSAYNQRKKQGSKITFSAYADTAAARGYDSRHVIEALRILSTRAQVTVIDFEFLSERPRRFAAEFFRLAGVALPEGFDYVQGGRNPSIRPEGIKILEHAKDFLERKDYMDLRKFVQARFPKTGFTDEEQGFLDDWAGRSAANEKTRLAELGKFARLIRVPPKT</sequence>
<dbReference type="RefSeq" id="WP_379559798.1">
    <property type="nucleotide sequence ID" value="NZ_JBHRTB010000002.1"/>
</dbReference>
<dbReference type="InterPro" id="IPR027417">
    <property type="entry name" value="P-loop_NTPase"/>
</dbReference>
<dbReference type="Proteomes" id="UP001595632">
    <property type="component" value="Unassembled WGS sequence"/>
</dbReference>
<reference evidence="2" key="1">
    <citation type="journal article" date="2019" name="Int. J. Syst. Evol. Microbiol.">
        <title>The Global Catalogue of Microorganisms (GCM) 10K type strain sequencing project: providing services to taxonomists for standard genome sequencing and annotation.</title>
        <authorList>
            <consortium name="The Broad Institute Genomics Platform"/>
            <consortium name="The Broad Institute Genome Sequencing Center for Infectious Disease"/>
            <person name="Wu L."/>
            <person name="Ma J."/>
        </authorList>
    </citation>
    <scope>NUCLEOTIDE SEQUENCE [LARGE SCALE GENOMIC DNA]</scope>
    <source>
        <strain evidence="2">KCTC 52366</strain>
    </source>
</reference>
<dbReference type="EMBL" id="JBHRTB010000002">
    <property type="protein sequence ID" value="MFC3141147.1"/>
    <property type="molecule type" value="Genomic_DNA"/>
</dbReference>
<dbReference type="SUPFAM" id="SSF52540">
    <property type="entry name" value="P-loop containing nucleoside triphosphate hydrolases"/>
    <property type="match status" value="1"/>
</dbReference>
<name>A0ABV7GPU5_9RHOB</name>
<evidence type="ECO:0000313" key="1">
    <source>
        <dbReference type="EMBL" id="MFC3141147.1"/>
    </source>
</evidence>
<gene>
    <name evidence="1" type="ORF">ACFOGP_00385</name>
</gene>
<evidence type="ECO:0008006" key="3">
    <source>
        <dbReference type="Google" id="ProtNLM"/>
    </source>
</evidence>
<organism evidence="1 2">
    <name type="scientific">Psychromarinibacter halotolerans</name>
    <dbReference type="NCBI Taxonomy" id="1775175"/>
    <lineage>
        <taxon>Bacteria</taxon>
        <taxon>Pseudomonadati</taxon>
        <taxon>Pseudomonadota</taxon>
        <taxon>Alphaproteobacteria</taxon>
        <taxon>Rhodobacterales</taxon>
        <taxon>Paracoccaceae</taxon>
        <taxon>Psychromarinibacter</taxon>
    </lineage>
</organism>
<keyword evidence="2" id="KW-1185">Reference proteome</keyword>
<proteinExistence type="predicted"/>
<protein>
    <recommendedName>
        <fullName evidence="3">Sulfotransferase family protein</fullName>
    </recommendedName>
</protein>
<comment type="caution">
    <text evidence="1">The sequence shown here is derived from an EMBL/GenBank/DDBJ whole genome shotgun (WGS) entry which is preliminary data.</text>
</comment>
<evidence type="ECO:0000313" key="2">
    <source>
        <dbReference type="Proteomes" id="UP001595632"/>
    </source>
</evidence>
<dbReference type="Gene3D" id="3.40.50.300">
    <property type="entry name" value="P-loop containing nucleotide triphosphate hydrolases"/>
    <property type="match status" value="1"/>
</dbReference>